<dbReference type="AlphaFoldDB" id="A0A9X1SBM4"/>
<sequence>MSAESKEDVRARLKARRRKMAGLASSTASRLSAAAAPLLESLPEKSSVACYLSAGTEPDTSDLLAALDAAGHTVLVPVCEPERQLSWCPWTPATELAPGLFPGIPEPVGPRLGAEEVLDLDLLLIPALAVDASGTRMGKGGGYYDRFLAQFRAGGGSAPAVAVVHDHEFLPEGGLPADPLDAPVDGVLTPAGFTPVRGTGVYT</sequence>
<keyword evidence="7" id="KW-1185">Reference proteome</keyword>
<comment type="cofactor">
    <cofactor evidence="5">
        <name>Mg(2+)</name>
        <dbReference type="ChEBI" id="CHEBI:18420"/>
    </cofactor>
</comment>
<evidence type="ECO:0000313" key="7">
    <source>
        <dbReference type="Proteomes" id="UP001139158"/>
    </source>
</evidence>
<evidence type="ECO:0000256" key="2">
    <source>
        <dbReference type="ARBA" id="ARBA00022741"/>
    </source>
</evidence>
<keyword evidence="5" id="KW-0479">Metal-binding</keyword>
<comment type="catalytic activity">
    <reaction evidence="5">
        <text>(6S)-5-formyl-5,6,7,8-tetrahydrofolate + ATP = (6R)-5,10-methenyltetrahydrofolate + ADP + phosphate</text>
        <dbReference type="Rhea" id="RHEA:10488"/>
        <dbReference type="ChEBI" id="CHEBI:30616"/>
        <dbReference type="ChEBI" id="CHEBI:43474"/>
        <dbReference type="ChEBI" id="CHEBI:57455"/>
        <dbReference type="ChEBI" id="CHEBI:57457"/>
        <dbReference type="ChEBI" id="CHEBI:456216"/>
        <dbReference type="EC" id="6.3.3.2"/>
    </reaction>
</comment>
<comment type="caution">
    <text evidence="6">The sequence shown here is derived from an EMBL/GenBank/DDBJ whole genome shotgun (WGS) entry which is preliminary data.</text>
</comment>
<organism evidence="6 7">
    <name type="scientific">Arthrobacter caoxuetaonis</name>
    <dbReference type="NCBI Taxonomy" id="2886935"/>
    <lineage>
        <taxon>Bacteria</taxon>
        <taxon>Bacillati</taxon>
        <taxon>Actinomycetota</taxon>
        <taxon>Actinomycetes</taxon>
        <taxon>Micrococcales</taxon>
        <taxon>Micrococcaceae</taxon>
        <taxon>Arthrobacter</taxon>
    </lineage>
</organism>
<evidence type="ECO:0000256" key="1">
    <source>
        <dbReference type="ARBA" id="ARBA00010638"/>
    </source>
</evidence>
<dbReference type="GO" id="GO:0005524">
    <property type="term" value="F:ATP binding"/>
    <property type="evidence" value="ECO:0007669"/>
    <property type="project" value="UniProtKB-KW"/>
</dbReference>
<feature type="binding site" evidence="4">
    <location>
        <begin position="6"/>
        <end position="10"/>
    </location>
    <ligand>
        <name>ATP</name>
        <dbReference type="ChEBI" id="CHEBI:30616"/>
    </ligand>
</feature>
<feature type="binding site" evidence="4">
    <location>
        <position position="52"/>
    </location>
    <ligand>
        <name>substrate</name>
    </ligand>
</feature>
<dbReference type="InterPro" id="IPR002698">
    <property type="entry name" value="FTHF_cligase"/>
</dbReference>
<reference evidence="6" key="1">
    <citation type="submission" date="2021-10" db="EMBL/GenBank/DDBJ databases">
        <title>Novel species in genus Arthrobacter.</title>
        <authorList>
            <person name="Liu Y."/>
        </authorList>
    </citation>
    <scope>NUCLEOTIDE SEQUENCE</scope>
    <source>
        <strain evidence="6">Zg-Y453</strain>
    </source>
</reference>
<evidence type="ECO:0000256" key="5">
    <source>
        <dbReference type="RuleBase" id="RU361279"/>
    </source>
</evidence>
<keyword evidence="2 4" id="KW-0547">Nucleotide-binding</keyword>
<dbReference type="Gene3D" id="3.40.50.10420">
    <property type="entry name" value="NagB/RpiA/CoA transferase-like"/>
    <property type="match status" value="1"/>
</dbReference>
<proteinExistence type="inferred from homology"/>
<feature type="binding site" evidence="4">
    <location>
        <position position="57"/>
    </location>
    <ligand>
        <name>substrate</name>
    </ligand>
</feature>
<dbReference type="Proteomes" id="UP001139158">
    <property type="component" value="Unassembled WGS sequence"/>
</dbReference>
<dbReference type="PIRSF" id="PIRSF006806">
    <property type="entry name" value="FTHF_cligase"/>
    <property type="match status" value="1"/>
</dbReference>
<dbReference type="Pfam" id="PF01812">
    <property type="entry name" value="5-FTHF_cyc-lig"/>
    <property type="match status" value="1"/>
</dbReference>
<evidence type="ECO:0000256" key="3">
    <source>
        <dbReference type="ARBA" id="ARBA00022840"/>
    </source>
</evidence>
<dbReference type="SUPFAM" id="SSF100950">
    <property type="entry name" value="NagB/RpiA/CoA transferase-like"/>
    <property type="match status" value="1"/>
</dbReference>
<feature type="binding site" evidence="4">
    <location>
        <begin position="136"/>
        <end position="144"/>
    </location>
    <ligand>
        <name>ATP</name>
        <dbReference type="ChEBI" id="CHEBI:30616"/>
    </ligand>
</feature>
<dbReference type="GO" id="GO:0009396">
    <property type="term" value="P:folic acid-containing compound biosynthetic process"/>
    <property type="evidence" value="ECO:0007669"/>
    <property type="project" value="TreeGrafter"/>
</dbReference>
<gene>
    <name evidence="6" type="ORF">LJ757_02300</name>
</gene>
<dbReference type="GO" id="GO:0046872">
    <property type="term" value="F:metal ion binding"/>
    <property type="evidence" value="ECO:0007669"/>
    <property type="project" value="UniProtKB-KW"/>
</dbReference>
<dbReference type="PANTHER" id="PTHR23407:SF1">
    <property type="entry name" value="5-FORMYLTETRAHYDROFOLATE CYCLO-LIGASE"/>
    <property type="match status" value="1"/>
</dbReference>
<dbReference type="GO" id="GO:0030272">
    <property type="term" value="F:5-formyltetrahydrofolate cyclo-ligase activity"/>
    <property type="evidence" value="ECO:0007669"/>
    <property type="project" value="UniProtKB-EC"/>
</dbReference>
<evidence type="ECO:0000313" key="6">
    <source>
        <dbReference type="EMBL" id="MCC3296636.1"/>
    </source>
</evidence>
<dbReference type="InterPro" id="IPR024185">
    <property type="entry name" value="FTHF_cligase-like_sf"/>
</dbReference>
<keyword evidence="3 4" id="KW-0067">ATP-binding</keyword>
<accession>A0A9X1SBM4</accession>
<comment type="similarity">
    <text evidence="1 5">Belongs to the 5-formyltetrahydrofolate cyclo-ligase family.</text>
</comment>
<evidence type="ECO:0000256" key="4">
    <source>
        <dbReference type="PIRSR" id="PIRSR006806-1"/>
    </source>
</evidence>
<dbReference type="GO" id="GO:0035999">
    <property type="term" value="P:tetrahydrofolate interconversion"/>
    <property type="evidence" value="ECO:0007669"/>
    <property type="project" value="TreeGrafter"/>
</dbReference>
<dbReference type="RefSeq" id="WP_227894375.1">
    <property type="nucleotide sequence ID" value="NZ_CP099466.1"/>
</dbReference>
<dbReference type="NCBIfam" id="TIGR02727">
    <property type="entry name" value="MTHFS_bact"/>
    <property type="match status" value="1"/>
</dbReference>
<keyword evidence="6" id="KW-0436">Ligase</keyword>
<dbReference type="PANTHER" id="PTHR23407">
    <property type="entry name" value="ATPASE INHIBITOR/5-FORMYLTETRAHYDROFOLATE CYCLO-LIGASE"/>
    <property type="match status" value="1"/>
</dbReference>
<protein>
    <recommendedName>
        <fullName evidence="5">5-formyltetrahydrofolate cyclo-ligase</fullName>
        <ecNumber evidence="5">6.3.3.2</ecNumber>
    </recommendedName>
</protein>
<dbReference type="InterPro" id="IPR037171">
    <property type="entry name" value="NagB/RpiA_transferase-like"/>
</dbReference>
<keyword evidence="5" id="KW-0460">Magnesium</keyword>
<dbReference type="EMBL" id="JAJFZV010000001">
    <property type="protein sequence ID" value="MCC3296636.1"/>
    <property type="molecule type" value="Genomic_DNA"/>
</dbReference>
<dbReference type="EC" id="6.3.3.2" evidence="5"/>
<name>A0A9X1SBM4_9MICC</name>